<evidence type="ECO:0000313" key="3">
    <source>
        <dbReference type="Proteomes" id="UP000041254"/>
    </source>
</evidence>
<keyword evidence="3" id="KW-1185">Reference proteome</keyword>
<dbReference type="Proteomes" id="UP000041254">
    <property type="component" value="Unassembled WGS sequence"/>
</dbReference>
<dbReference type="AlphaFoldDB" id="A0A0G4F8A0"/>
<dbReference type="VEuPathDB" id="CryptoDB:Vbra_14595"/>
<accession>A0A0G4F8A0</accession>
<proteinExistence type="predicted"/>
<dbReference type="InParanoid" id="A0A0G4F8A0"/>
<reference evidence="2 3" key="1">
    <citation type="submission" date="2014-11" db="EMBL/GenBank/DDBJ databases">
        <authorList>
            <person name="Zhu J."/>
            <person name="Qi W."/>
            <person name="Song R."/>
        </authorList>
    </citation>
    <scope>NUCLEOTIDE SEQUENCE [LARGE SCALE GENOMIC DNA]</scope>
</reference>
<sequence>MSSLRLPIARCPQLPFAPTAARMLGPACGGARYFAATPHSMFVSPTANQASPMHRVVLPSPSMMAYVGPDGFKLADKYRCLLEIGGVGVRGAATAAAGKTTAARGAKAAKAGAKVSTSVVKAAQKLAETFKTADPNAKVPSGDDRDALVAWYKNQKAAIKEEKEAAKASREIERARKKAKAALEKNIITQMPSDARLVGWYKQFLKDQREARLVRQAERVEETEVRKAEPKVTVIAAKAKARRLSKKGELSTEGWTNDDYTTWYRGVLQELEDKKAFTKLKQSAKTLSKIRVKKGEKIGFDPETADDRQLVQWYKDLKASIELQRAKNAIKKVKADKLPFKPDEASEEQIVGLYRVLQQEKKQNEIIQGQKIKLAHMRG</sequence>
<organism evidence="2 3">
    <name type="scientific">Vitrella brassicaformis (strain CCMP3155)</name>
    <dbReference type="NCBI Taxonomy" id="1169540"/>
    <lineage>
        <taxon>Eukaryota</taxon>
        <taxon>Sar</taxon>
        <taxon>Alveolata</taxon>
        <taxon>Colpodellida</taxon>
        <taxon>Vitrellaceae</taxon>
        <taxon>Vitrella</taxon>
    </lineage>
</organism>
<dbReference type="EMBL" id="CDMY01000385">
    <property type="protein sequence ID" value="CEM08214.1"/>
    <property type="molecule type" value="Genomic_DNA"/>
</dbReference>
<evidence type="ECO:0000313" key="2">
    <source>
        <dbReference type="EMBL" id="CEM08214.1"/>
    </source>
</evidence>
<gene>
    <name evidence="2" type="ORF">Vbra_14595</name>
</gene>
<keyword evidence="1" id="KW-0175">Coiled coil</keyword>
<name>A0A0G4F8A0_VITBC</name>
<feature type="coiled-coil region" evidence="1">
    <location>
        <begin position="158"/>
        <end position="185"/>
    </location>
</feature>
<evidence type="ECO:0000256" key="1">
    <source>
        <dbReference type="SAM" id="Coils"/>
    </source>
</evidence>
<protein>
    <submittedName>
        <fullName evidence="2">Uncharacterized protein</fullName>
    </submittedName>
</protein>